<feature type="domain" description="4Fe-4S ferredoxin-type" evidence="4">
    <location>
        <begin position="2"/>
        <end position="31"/>
    </location>
</feature>
<dbReference type="AlphaFoldDB" id="A0A9D0ZE56"/>
<dbReference type="Proteomes" id="UP000824262">
    <property type="component" value="Unassembled WGS sequence"/>
</dbReference>
<dbReference type="EMBL" id="DVGA01000053">
    <property type="protein sequence ID" value="HIQ78685.1"/>
    <property type="molecule type" value="Genomic_DNA"/>
</dbReference>
<dbReference type="Gene3D" id="3.30.70.20">
    <property type="match status" value="1"/>
</dbReference>
<reference evidence="5" key="1">
    <citation type="submission" date="2020-10" db="EMBL/GenBank/DDBJ databases">
        <authorList>
            <person name="Gilroy R."/>
        </authorList>
    </citation>
    <scope>NUCLEOTIDE SEQUENCE</scope>
    <source>
        <strain evidence="5">ChiBcolR7-354</strain>
    </source>
</reference>
<reference evidence="5" key="2">
    <citation type="journal article" date="2021" name="PeerJ">
        <title>Extensive microbial diversity within the chicken gut microbiome revealed by metagenomics and culture.</title>
        <authorList>
            <person name="Gilroy R."/>
            <person name="Ravi A."/>
            <person name="Getino M."/>
            <person name="Pursley I."/>
            <person name="Horton D.L."/>
            <person name="Alikhan N.F."/>
            <person name="Baker D."/>
            <person name="Gharbi K."/>
            <person name="Hall N."/>
            <person name="Watson M."/>
            <person name="Adriaenssens E.M."/>
            <person name="Foster-Nyarko E."/>
            <person name="Jarju S."/>
            <person name="Secka A."/>
            <person name="Antonio M."/>
            <person name="Oren A."/>
            <person name="Chaudhuri R.R."/>
            <person name="La Ragione R."/>
            <person name="Hildebrand F."/>
            <person name="Pallen M.J."/>
        </authorList>
    </citation>
    <scope>NUCLEOTIDE SEQUENCE</scope>
    <source>
        <strain evidence="5">ChiBcolR7-354</strain>
    </source>
</reference>
<evidence type="ECO:0000259" key="4">
    <source>
        <dbReference type="PROSITE" id="PS51379"/>
    </source>
</evidence>
<dbReference type="InterPro" id="IPR017900">
    <property type="entry name" value="4Fe4S_Fe_S_CS"/>
</dbReference>
<sequence length="69" mass="7488">MVKHTINEELCKGCGLCVRACPKKILQISKTKLNAKGYHPAEMIDLAACIACAACARTCPDVAIRIEKE</sequence>
<dbReference type="GO" id="GO:0051536">
    <property type="term" value="F:iron-sulfur cluster binding"/>
    <property type="evidence" value="ECO:0007669"/>
    <property type="project" value="UniProtKB-KW"/>
</dbReference>
<evidence type="ECO:0000256" key="2">
    <source>
        <dbReference type="ARBA" id="ARBA00023004"/>
    </source>
</evidence>
<organism evidence="5 6">
    <name type="scientific">Candidatus Scatomorpha intestinavium</name>
    <dbReference type="NCBI Taxonomy" id="2840922"/>
    <lineage>
        <taxon>Bacteria</taxon>
        <taxon>Bacillati</taxon>
        <taxon>Bacillota</taxon>
        <taxon>Clostridia</taxon>
        <taxon>Eubacteriales</taxon>
        <taxon>Candidatus Scatomorpha</taxon>
    </lineage>
</organism>
<dbReference type="Pfam" id="PF13187">
    <property type="entry name" value="Fer4_9"/>
    <property type="match status" value="1"/>
</dbReference>
<evidence type="ECO:0000256" key="1">
    <source>
        <dbReference type="ARBA" id="ARBA00022723"/>
    </source>
</evidence>
<dbReference type="GO" id="GO:0046872">
    <property type="term" value="F:metal ion binding"/>
    <property type="evidence" value="ECO:0007669"/>
    <property type="project" value="UniProtKB-KW"/>
</dbReference>
<evidence type="ECO:0000256" key="3">
    <source>
        <dbReference type="ARBA" id="ARBA00023014"/>
    </source>
</evidence>
<comment type="caution">
    <text evidence="5">The sequence shown here is derived from an EMBL/GenBank/DDBJ whole genome shotgun (WGS) entry which is preliminary data.</text>
</comment>
<keyword evidence="3" id="KW-0411">Iron-sulfur</keyword>
<accession>A0A9D0ZE56</accession>
<dbReference type="PROSITE" id="PS00198">
    <property type="entry name" value="4FE4S_FER_1"/>
    <property type="match status" value="2"/>
</dbReference>
<dbReference type="PANTHER" id="PTHR43122">
    <property type="entry name" value="FERREDOXIN SUBUNIT OF PYRUVATE:FLAVODOXIN OXIDOREDUCTASE-RELATED"/>
    <property type="match status" value="1"/>
</dbReference>
<dbReference type="InterPro" id="IPR017896">
    <property type="entry name" value="4Fe4S_Fe-S-bd"/>
</dbReference>
<dbReference type="SUPFAM" id="SSF54862">
    <property type="entry name" value="4Fe-4S ferredoxins"/>
    <property type="match status" value="1"/>
</dbReference>
<name>A0A9D0ZE56_9FIRM</name>
<dbReference type="PANTHER" id="PTHR43122:SF1">
    <property type="entry name" value="IRON-SULFUR-BINDING PROTEIN"/>
    <property type="match status" value="1"/>
</dbReference>
<evidence type="ECO:0000313" key="6">
    <source>
        <dbReference type="Proteomes" id="UP000824262"/>
    </source>
</evidence>
<dbReference type="PROSITE" id="PS51379">
    <property type="entry name" value="4FE4S_FER_2"/>
    <property type="match status" value="2"/>
</dbReference>
<feature type="domain" description="4Fe-4S ferredoxin-type" evidence="4">
    <location>
        <begin position="40"/>
        <end position="69"/>
    </location>
</feature>
<keyword evidence="1" id="KW-0479">Metal-binding</keyword>
<protein>
    <submittedName>
        <fullName evidence="5">4Fe-4S binding protein</fullName>
    </submittedName>
</protein>
<proteinExistence type="predicted"/>
<evidence type="ECO:0000313" key="5">
    <source>
        <dbReference type="EMBL" id="HIQ78685.1"/>
    </source>
</evidence>
<gene>
    <name evidence="5" type="ORF">IAB77_05440</name>
</gene>
<keyword evidence="2" id="KW-0408">Iron</keyword>